<reference evidence="1" key="2">
    <citation type="submission" date="2020-11" db="EMBL/GenBank/DDBJ databases">
        <authorList>
            <person name="McCartney M.A."/>
            <person name="Auch B."/>
            <person name="Kono T."/>
            <person name="Mallez S."/>
            <person name="Becker A."/>
            <person name="Gohl D.M."/>
            <person name="Silverstein K.A.T."/>
            <person name="Koren S."/>
            <person name="Bechman K.B."/>
            <person name="Herman A."/>
            <person name="Abrahante J.E."/>
            <person name="Garbe J."/>
        </authorList>
    </citation>
    <scope>NUCLEOTIDE SEQUENCE</scope>
    <source>
        <strain evidence="1">Duluth1</strain>
        <tissue evidence="1">Whole animal</tissue>
    </source>
</reference>
<organism evidence="1 2">
    <name type="scientific">Dreissena polymorpha</name>
    <name type="common">Zebra mussel</name>
    <name type="synonym">Mytilus polymorpha</name>
    <dbReference type="NCBI Taxonomy" id="45954"/>
    <lineage>
        <taxon>Eukaryota</taxon>
        <taxon>Metazoa</taxon>
        <taxon>Spiralia</taxon>
        <taxon>Lophotrochozoa</taxon>
        <taxon>Mollusca</taxon>
        <taxon>Bivalvia</taxon>
        <taxon>Autobranchia</taxon>
        <taxon>Heteroconchia</taxon>
        <taxon>Euheterodonta</taxon>
        <taxon>Imparidentia</taxon>
        <taxon>Neoheterodontei</taxon>
        <taxon>Myida</taxon>
        <taxon>Dreissenoidea</taxon>
        <taxon>Dreissenidae</taxon>
        <taxon>Dreissena</taxon>
    </lineage>
</organism>
<protein>
    <submittedName>
        <fullName evidence="1">Uncharacterized protein</fullName>
    </submittedName>
</protein>
<name>A0A9D4EHG5_DREPO</name>
<evidence type="ECO:0000313" key="2">
    <source>
        <dbReference type="Proteomes" id="UP000828390"/>
    </source>
</evidence>
<accession>A0A9D4EHG5</accession>
<comment type="caution">
    <text evidence="1">The sequence shown here is derived from an EMBL/GenBank/DDBJ whole genome shotgun (WGS) entry which is preliminary data.</text>
</comment>
<sequence length="129" mass="14711">MILSLTNYNDPTLSLQYISVQWDLQVTRYLSSTIPITRSSPLPEMAQFSKPSQTQTYNTHVVSMLLLWDRFWCVENHPALSFSRMGKARRSWQLLLPGRMDLNTHAQSSTIGAQHPSLWDNGLAITSLC</sequence>
<dbReference type="AlphaFoldDB" id="A0A9D4EHG5"/>
<dbReference type="EMBL" id="JAIWYP010000009">
    <property type="protein sequence ID" value="KAH3778185.1"/>
    <property type="molecule type" value="Genomic_DNA"/>
</dbReference>
<keyword evidence="2" id="KW-1185">Reference proteome</keyword>
<evidence type="ECO:0000313" key="1">
    <source>
        <dbReference type="EMBL" id="KAH3778185.1"/>
    </source>
</evidence>
<reference evidence="1" key="1">
    <citation type="journal article" date="2019" name="bioRxiv">
        <title>The Genome of the Zebra Mussel, Dreissena polymorpha: A Resource for Invasive Species Research.</title>
        <authorList>
            <person name="McCartney M.A."/>
            <person name="Auch B."/>
            <person name="Kono T."/>
            <person name="Mallez S."/>
            <person name="Zhang Y."/>
            <person name="Obille A."/>
            <person name="Becker A."/>
            <person name="Abrahante J.E."/>
            <person name="Garbe J."/>
            <person name="Badalamenti J.P."/>
            <person name="Herman A."/>
            <person name="Mangelson H."/>
            <person name="Liachko I."/>
            <person name="Sullivan S."/>
            <person name="Sone E.D."/>
            <person name="Koren S."/>
            <person name="Silverstein K.A.T."/>
            <person name="Beckman K.B."/>
            <person name="Gohl D.M."/>
        </authorList>
    </citation>
    <scope>NUCLEOTIDE SEQUENCE</scope>
    <source>
        <strain evidence="1">Duluth1</strain>
        <tissue evidence="1">Whole animal</tissue>
    </source>
</reference>
<proteinExistence type="predicted"/>
<gene>
    <name evidence="1" type="ORF">DPMN_179638</name>
</gene>
<dbReference type="Proteomes" id="UP000828390">
    <property type="component" value="Unassembled WGS sequence"/>
</dbReference>